<dbReference type="Pfam" id="PF01565">
    <property type="entry name" value="FAD_binding_4"/>
    <property type="match status" value="1"/>
</dbReference>
<dbReference type="GO" id="GO:0016491">
    <property type="term" value="F:oxidoreductase activity"/>
    <property type="evidence" value="ECO:0007669"/>
    <property type="project" value="UniProtKB-KW"/>
</dbReference>
<dbReference type="InterPro" id="IPR016166">
    <property type="entry name" value="FAD-bd_PCMH"/>
</dbReference>
<dbReference type="InterPro" id="IPR006094">
    <property type="entry name" value="Oxid_FAD_bind_N"/>
</dbReference>
<dbReference type="InterPro" id="IPR016164">
    <property type="entry name" value="FAD-linked_Oxase-like_C"/>
</dbReference>
<dbReference type="PANTHER" id="PTHR43716">
    <property type="entry name" value="D-2-HYDROXYGLUTARATE DEHYDROGENASE, MITOCHONDRIAL"/>
    <property type="match status" value="1"/>
</dbReference>
<dbReference type="SUPFAM" id="SSF55103">
    <property type="entry name" value="FAD-linked oxidases, C-terminal domain"/>
    <property type="match status" value="1"/>
</dbReference>
<evidence type="ECO:0000256" key="1">
    <source>
        <dbReference type="ARBA" id="ARBA00001974"/>
    </source>
</evidence>
<dbReference type="SUPFAM" id="SSF56176">
    <property type="entry name" value="FAD-binding/transporter-associated domain-like"/>
    <property type="match status" value="1"/>
</dbReference>
<protein>
    <submittedName>
        <fullName evidence="7">FAD-binding PCMH-type domain-containing protein</fullName>
    </submittedName>
</protein>
<keyword evidence="2" id="KW-0285">Flavoprotein</keyword>
<dbReference type="OMA" id="PAVECIR"/>
<keyword evidence="3" id="KW-0274">FAD</keyword>
<feature type="domain" description="FAD-binding PCMH-type" evidence="5">
    <location>
        <begin position="13"/>
        <end position="267"/>
    </location>
</feature>
<dbReference type="GO" id="GO:0005739">
    <property type="term" value="C:mitochondrion"/>
    <property type="evidence" value="ECO:0007669"/>
    <property type="project" value="TreeGrafter"/>
</dbReference>
<dbReference type="InterPro" id="IPR036318">
    <property type="entry name" value="FAD-bd_PCMH-like_sf"/>
</dbReference>
<reference evidence="7" key="1">
    <citation type="submission" date="2022-11" db="UniProtKB">
        <authorList>
            <consortium name="WormBaseParasite"/>
        </authorList>
    </citation>
    <scope>IDENTIFICATION</scope>
</reference>
<dbReference type="InterPro" id="IPR051264">
    <property type="entry name" value="FAD-oxidored/transferase_4"/>
</dbReference>
<dbReference type="InterPro" id="IPR016169">
    <property type="entry name" value="FAD-bd_PCMH_sub2"/>
</dbReference>
<dbReference type="GO" id="GO:0071949">
    <property type="term" value="F:FAD binding"/>
    <property type="evidence" value="ECO:0007669"/>
    <property type="project" value="InterPro"/>
</dbReference>
<evidence type="ECO:0000259" key="5">
    <source>
        <dbReference type="PROSITE" id="PS51387"/>
    </source>
</evidence>
<organism evidence="6 7">
    <name type="scientific">Romanomermis culicivorax</name>
    <name type="common">Nematode worm</name>
    <dbReference type="NCBI Taxonomy" id="13658"/>
    <lineage>
        <taxon>Eukaryota</taxon>
        <taxon>Metazoa</taxon>
        <taxon>Ecdysozoa</taxon>
        <taxon>Nematoda</taxon>
        <taxon>Enoplea</taxon>
        <taxon>Dorylaimia</taxon>
        <taxon>Mermithida</taxon>
        <taxon>Mermithoidea</taxon>
        <taxon>Mermithidae</taxon>
        <taxon>Romanomermis</taxon>
    </lineage>
</organism>
<evidence type="ECO:0000313" key="6">
    <source>
        <dbReference type="Proteomes" id="UP000887565"/>
    </source>
</evidence>
<evidence type="ECO:0000256" key="3">
    <source>
        <dbReference type="ARBA" id="ARBA00022827"/>
    </source>
</evidence>
<dbReference type="PROSITE" id="PS51387">
    <property type="entry name" value="FAD_PCMH"/>
    <property type="match status" value="1"/>
</dbReference>
<sequence>MHSIEILLGTARTGGQSSLVLQPSSSEQIVDIVKLCLEKRIALCVQGGNTGLVKGSIPIYDEVILSMAKMNRIIQFEPYVGLLTCEAGCILQTLETFINKYDYTMPIDLGSKGSCQIGGNISTAAGGVRFVRYGSLHSSLIGLEAIIPGSCILEHPKILPVLRAEIRKTDYCKSHAKYGKAHFGAAVLAISSLALGHFGTGRLGASYFSAGHFSACFSAKLSLETSILSCMNNVLKDNMGLHMPHLFLGAEGQLGVLTKIRLRCSPMPESVNIALLELNSFDKCLRVLSLSKKYLGEILSAFELIDKPAVECIRENLKDGGILTNEISVAMALAFDIPLAEQN</sequence>
<evidence type="ECO:0000256" key="2">
    <source>
        <dbReference type="ARBA" id="ARBA00022630"/>
    </source>
</evidence>
<proteinExistence type="predicted"/>
<keyword evidence="4" id="KW-0560">Oxidoreductase</keyword>
<dbReference type="Gene3D" id="3.30.465.10">
    <property type="match status" value="2"/>
</dbReference>
<name>A0A915JH88_ROMCU</name>
<dbReference type="WBParaSite" id="nRc.2.0.1.t25482-RA">
    <property type="protein sequence ID" value="nRc.2.0.1.t25482-RA"/>
    <property type="gene ID" value="nRc.2.0.1.g25482"/>
</dbReference>
<evidence type="ECO:0000313" key="7">
    <source>
        <dbReference type="WBParaSite" id="nRc.2.0.1.t25482-RA"/>
    </source>
</evidence>
<dbReference type="Proteomes" id="UP000887565">
    <property type="component" value="Unplaced"/>
</dbReference>
<evidence type="ECO:0000256" key="4">
    <source>
        <dbReference type="ARBA" id="ARBA00023002"/>
    </source>
</evidence>
<comment type="cofactor">
    <cofactor evidence="1">
        <name>FAD</name>
        <dbReference type="ChEBI" id="CHEBI:57692"/>
    </cofactor>
</comment>
<dbReference type="Gene3D" id="3.30.70.2190">
    <property type="match status" value="1"/>
</dbReference>
<dbReference type="AlphaFoldDB" id="A0A915JH88"/>
<keyword evidence="6" id="KW-1185">Reference proteome</keyword>
<accession>A0A915JH88</accession>
<dbReference type="PANTHER" id="PTHR43716:SF1">
    <property type="entry name" value="D-2-HYDROXYGLUTARATE DEHYDROGENASE, MITOCHONDRIAL"/>
    <property type="match status" value="1"/>
</dbReference>